<dbReference type="EMBL" id="JACHEM010000004">
    <property type="protein sequence ID" value="MBB6435779.1"/>
    <property type="molecule type" value="Genomic_DNA"/>
</dbReference>
<keyword evidence="2" id="KW-1133">Transmembrane helix</keyword>
<evidence type="ECO:0000256" key="1">
    <source>
        <dbReference type="SAM" id="MobiDB-lite"/>
    </source>
</evidence>
<sequence>MSLGEDDGRRGTDDPYTTMGGTRQTRTRMPDGDSSPFRGRGPRTSRSMITVVGVVVLLVAAIAFANRGPANGPADQGGTRGAPPAADSTAATGEKPVSGRGAAGIPSGFARDSQGAQSAAANYAVSLGSEGMFDATTRGEIVRSIHVPEVVDKLLGSLNEAYSSGFFKNVGLDETGRPPSGQSFVSRTVPVGTKVLQQDADTATVEVWCTGLVGLAGKESTKPVTETWFTITQKLKWANDDWKVESSSQKEGPTPVNGDNRASTSDEIAGAVEGYGGFVYAR</sequence>
<feature type="transmembrane region" description="Helical" evidence="2">
    <location>
        <begin position="47"/>
        <end position="65"/>
    </location>
</feature>
<accession>A0A7X0LPS7</accession>
<gene>
    <name evidence="3" type="ORF">HNQ79_002236</name>
</gene>
<dbReference type="AlphaFoldDB" id="A0A7X0LPS7"/>
<evidence type="ECO:0000313" key="3">
    <source>
        <dbReference type="EMBL" id="MBB6435779.1"/>
    </source>
</evidence>
<keyword evidence="2" id="KW-0812">Transmembrane</keyword>
<comment type="caution">
    <text evidence="3">The sequence shown here is derived from an EMBL/GenBank/DDBJ whole genome shotgun (WGS) entry which is preliminary data.</text>
</comment>
<feature type="region of interest" description="Disordered" evidence="1">
    <location>
        <begin position="244"/>
        <end position="267"/>
    </location>
</feature>
<protein>
    <submittedName>
        <fullName evidence="3">Uncharacterized protein</fullName>
    </submittedName>
</protein>
<name>A0A7X0LPS7_9ACTN</name>
<dbReference type="RefSeq" id="WP_185029526.1">
    <property type="nucleotide sequence ID" value="NZ_BNBN01000007.1"/>
</dbReference>
<evidence type="ECO:0000256" key="2">
    <source>
        <dbReference type="SAM" id="Phobius"/>
    </source>
</evidence>
<proteinExistence type="predicted"/>
<evidence type="ECO:0000313" key="4">
    <source>
        <dbReference type="Proteomes" id="UP000540423"/>
    </source>
</evidence>
<organism evidence="3 4">
    <name type="scientific">Streptomyces candidus</name>
    <dbReference type="NCBI Taxonomy" id="67283"/>
    <lineage>
        <taxon>Bacteria</taxon>
        <taxon>Bacillati</taxon>
        <taxon>Actinomycetota</taxon>
        <taxon>Actinomycetes</taxon>
        <taxon>Kitasatosporales</taxon>
        <taxon>Streptomycetaceae</taxon>
        <taxon>Streptomyces</taxon>
    </lineage>
</organism>
<feature type="compositionally biased region" description="Basic and acidic residues" evidence="1">
    <location>
        <begin position="1"/>
        <end position="13"/>
    </location>
</feature>
<feature type="region of interest" description="Disordered" evidence="1">
    <location>
        <begin position="69"/>
        <end position="113"/>
    </location>
</feature>
<reference evidence="3 4" key="1">
    <citation type="submission" date="2020-08" db="EMBL/GenBank/DDBJ databases">
        <title>Genomic Encyclopedia of Type Strains, Phase IV (KMG-IV): sequencing the most valuable type-strain genomes for metagenomic binning, comparative biology and taxonomic classification.</title>
        <authorList>
            <person name="Goeker M."/>
        </authorList>
    </citation>
    <scope>NUCLEOTIDE SEQUENCE [LARGE SCALE GENOMIC DNA]</scope>
    <source>
        <strain evidence="3 4">DSM 40141</strain>
    </source>
</reference>
<dbReference type="Proteomes" id="UP000540423">
    <property type="component" value="Unassembled WGS sequence"/>
</dbReference>
<keyword evidence="4" id="KW-1185">Reference proteome</keyword>
<feature type="region of interest" description="Disordered" evidence="1">
    <location>
        <begin position="1"/>
        <end position="44"/>
    </location>
</feature>
<keyword evidence="2" id="KW-0472">Membrane</keyword>